<reference evidence="1 2" key="1">
    <citation type="submission" date="2022-10" db="EMBL/GenBank/DDBJ databases">
        <title>Defluviimonas sp. nov., isolated from ocean surface sediments.</title>
        <authorList>
            <person name="He W."/>
            <person name="Wang L."/>
            <person name="Zhang D.-F."/>
        </authorList>
    </citation>
    <scope>NUCLEOTIDE SEQUENCE [LARGE SCALE GENOMIC DNA]</scope>
    <source>
        <strain evidence="1 2">WL0024</strain>
    </source>
</reference>
<dbReference type="EMBL" id="JAOVQO010000015">
    <property type="protein sequence ID" value="MCU9849504.1"/>
    <property type="molecule type" value="Genomic_DNA"/>
</dbReference>
<evidence type="ECO:0000313" key="2">
    <source>
        <dbReference type="Proteomes" id="UP001209535"/>
    </source>
</evidence>
<comment type="caution">
    <text evidence="1">The sequence shown here is derived from an EMBL/GenBank/DDBJ whole genome shotgun (WGS) entry which is preliminary data.</text>
</comment>
<keyword evidence="2" id="KW-1185">Reference proteome</keyword>
<evidence type="ECO:0000313" key="1">
    <source>
        <dbReference type="EMBL" id="MCU9849504.1"/>
    </source>
</evidence>
<organism evidence="1 2">
    <name type="scientific">Albidovulum salinarum</name>
    <dbReference type="NCBI Taxonomy" id="2984153"/>
    <lineage>
        <taxon>Bacteria</taxon>
        <taxon>Pseudomonadati</taxon>
        <taxon>Pseudomonadota</taxon>
        <taxon>Alphaproteobacteria</taxon>
        <taxon>Rhodobacterales</taxon>
        <taxon>Paracoccaceae</taxon>
        <taxon>Albidovulum</taxon>
    </lineage>
</organism>
<gene>
    <name evidence="1" type="primary">lptE</name>
    <name evidence="1" type="ORF">OEZ60_16000</name>
</gene>
<sequence length="165" mass="17754">MSWSERRHILALLAAAALVGCGFTPAYGPNGAAVELLDRVTVDAPSDKDGFDLVERLEERLGRTRSPEFQLGYGIDTRTVEQSVAPDNAINRYQVIGSASFTLRNAETNETVSSGRVTSFTSYSAFGTPVSTEAAEADARTRLMRVLADQIVTQLIATSGNGKRP</sequence>
<proteinExistence type="predicted"/>
<dbReference type="Proteomes" id="UP001209535">
    <property type="component" value="Unassembled WGS sequence"/>
</dbReference>
<protein>
    <submittedName>
        <fullName evidence="1">LPS assembly lipoprotein LptE</fullName>
    </submittedName>
</protein>
<dbReference type="InterPro" id="IPR007485">
    <property type="entry name" value="LPS_assembly_LptE"/>
</dbReference>
<dbReference type="PROSITE" id="PS51257">
    <property type="entry name" value="PROKAR_LIPOPROTEIN"/>
    <property type="match status" value="1"/>
</dbReference>
<dbReference type="Gene3D" id="3.30.160.150">
    <property type="entry name" value="Lipoprotein like domain"/>
    <property type="match status" value="1"/>
</dbReference>
<dbReference type="RefSeq" id="WP_263338305.1">
    <property type="nucleotide sequence ID" value="NZ_JAOVQO010000015.1"/>
</dbReference>
<keyword evidence="1" id="KW-0449">Lipoprotein</keyword>
<name>A0ABT2X810_9RHOB</name>
<dbReference type="Pfam" id="PF04390">
    <property type="entry name" value="LptE"/>
    <property type="match status" value="1"/>
</dbReference>
<accession>A0ABT2X810</accession>